<dbReference type="InterPro" id="IPR037401">
    <property type="entry name" value="SnoaL-like"/>
</dbReference>
<protein>
    <submittedName>
        <fullName evidence="2">Nuclear transport factor 2 family protein</fullName>
    </submittedName>
</protein>
<reference evidence="3" key="1">
    <citation type="journal article" date="2019" name="Int. J. Syst. Evol. Microbiol.">
        <title>The Global Catalogue of Microorganisms (GCM) 10K type strain sequencing project: providing services to taxonomists for standard genome sequencing and annotation.</title>
        <authorList>
            <consortium name="The Broad Institute Genomics Platform"/>
            <consortium name="The Broad Institute Genome Sequencing Center for Infectious Disease"/>
            <person name="Wu L."/>
            <person name="Ma J."/>
        </authorList>
    </citation>
    <scope>NUCLEOTIDE SEQUENCE [LARGE SCALE GENOMIC DNA]</scope>
    <source>
        <strain evidence="3">KCTC 52368</strain>
    </source>
</reference>
<dbReference type="SUPFAM" id="SSF54427">
    <property type="entry name" value="NTF2-like"/>
    <property type="match status" value="1"/>
</dbReference>
<feature type="domain" description="SnoaL-like" evidence="1">
    <location>
        <begin position="8"/>
        <end position="106"/>
    </location>
</feature>
<dbReference type="EMBL" id="JBHULB010000014">
    <property type="protein sequence ID" value="MFD2587448.1"/>
    <property type="molecule type" value="Genomic_DNA"/>
</dbReference>
<keyword evidence="3" id="KW-1185">Reference proteome</keyword>
<evidence type="ECO:0000313" key="3">
    <source>
        <dbReference type="Proteomes" id="UP001597526"/>
    </source>
</evidence>
<comment type="caution">
    <text evidence="2">The sequence shown here is derived from an EMBL/GenBank/DDBJ whole genome shotgun (WGS) entry which is preliminary data.</text>
</comment>
<evidence type="ECO:0000313" key="2">
    <source>
        <dbReference type="EMBL" id="MFD2587448.1"/>
    </source>
</evidence>
<proteinExistence type="predicted"/>
<dbReference type="Proteomes" id="UP001597526">
    <property type="component" value="Unassembled WGS sequence"/>
</dbReference>
<organism evidence="2 3">
    <name type="scientific">Croceitalea marina</name>
    <dbReference type="NCBI Taxonomy" id="1775166"/>
    <lineage>
        <taxon>Bacteria</taxon>
        <taxon>Pseudomonadati</taxon>
        <taxon>Bacteroidota</taxon>
        <taxon>Flavobacteriia</taxon>
        <taxon>Flavobacteriales</taxon>
        <taxon>Flavobacteriaceae</taxon>
        <taxon>Croceitalea</taxon>
    </lineage>
</organism>
<evidence type="ECO:0000259" key="1">
    <source>
        <dbReference type="Pfam" id="PF12680"/>
    </source>
</evidence>
<sequence length="118" mass="13843">MTKERLLAFTKAWSHGDVGKVLHFFTEDCVYRPSVTNGLTERFIGKKEVEKAIKNMIQFDNSRSSKVSNIQIFGDFGFWEWEYITNKNECIVGCDVFKFRNEDIVEKNAYRKVKTKTD</sequence>
<name>A0ABW5MYN2_9FLAO</name>
<dbReference type="Gene3D" id="3.10.450.50">
    <property type="match status" value="1"/>
</dbReference>
<gene>
    <name evidence="2" type="ORF">ACFSQJ_10940</name>
</gene>
<dbReference type="RefSeq" id="WP_377766986.1">
    <property type="nucleotide sequence ID" value="NZ_JBHULB010000014.1"/>
</dbReference>
<accession>A0ABW5MYN2</accession>
<dbReference type="Pfam" id="PF12680">
    <property type="entry name" value="SnoaL_2"/>
    <property type="match status" value="1"/>
</dbReference>
<dbReference type="InterPro" id="IPR032710">
    <property type="entry name" value="NTF2-like_dom_sf"/>
</dbReference>